<dbReference type="SUPFAM" id="SSF51182">
    <property type="entry name" value="RmlC-like cupins"/>
    <property type="match status" value="1"/>
</dbReference>
<comment type="caution">
    <text evidence="2">The sequence shown here is derived from an EMBL/GenBank/DDBJ whole genome shotgun (WGS) entry which is preliminary data.</text>
</comment>
<reference evidence="3" key="1">
    <citation type="submission" date="2017-09" db="EMBL/GenBank/DDBJ databases">
        <title>Depth-based differentiation of microbial function through sediment-hosted aquifers and enrichment of novel symbionts in the deep terrestrial subsurface.</title>
        <authorList>
            <person name="Probst A.J."/>
            <person name="Ladd B."/>
            <person name="Jarett J.K."/>
            <person name="Geller-Mcgrath D.E."/>
            <person name="Sieber C.M.K."/>
            <person name="Emerson J.B."/>
            <person name="Anantharaman K."/>
            <person name="Thomas B.C."/>
            <person name="Malmstrom R."/>
            <person name="Stieglmeier M."/>
            <person name="Klingl A."/>
            <person name="Woyke T."/>
            <person name="Ryan C.M."/>
            <person name="Banfield J.F."/>
        </authorList>
    </citation>
    <scope>NUCLEOTIDE SEQUENCE [LARGE SCALE GENOMIC DNA]</scope>
</reference>
<dbReference type="Proteomes" id="UP000229371">
    <property type="component" value="Unassembled WGS sequence"/>
</dbReference>
<feature type="domain" description="Mannose-6-phosphate isomerase type II C-terminal" evidence="1">
    <location>
        <begin position="6"/>
        <end position="111"/>
    </location>
</feature>
<accession>A0A2M7RND5</accession>
<dbReference type="EMBL" id="PFMI01000027">
    <property type="protein sequence ID" value="PIZ00985.1"/>
    <property type="molecule type" value="Genomic_DNA"/>
</dbReference>
<dbReference type="InterPro" id="IPR011051">
    <property type="entry name" value="RmlC_Cupin_sf"/>
</dbReference>
<dbReference type="GO" id="GO:0016779">
    <property type="term" value="F:nucleotidyltransferase activity"/>
    <property type="evidence" value="ECO:0007669"/>
    <property type="project" value="InterPro"/>
</dbReference>
<dbReference type="Pfam" id="PF01050">
    <property type="entry name" value="MannoseP_isomer"/>
    <property type="match status" value="1"/>
</dbReference>
<proteinExistence type="predicted"/>
<dbReference type="Gene3D" id="2.60.120.10">
    <property type="entry name" value="Jelly Rolls"/>
    <property type="match status" value="1"/>
</dbReference>
<dbReference type="InterPro" id="IPR014710">
    <property type="entry name" value="RmlC-like_jellyroll"/>
</dbReference>
<dbReference type="GO" id="GO:0005976">
    <property type="term" value="P:polysaccharide metabolic process"/>
    <property type="evidence" value="ECO:0007669"/>
    <property type="project" value="InterPro"/>
</dbReference>
<dbReference type="InterPro" id="IPR001538">
    <property type="entry name" value="Man6P_isomerase-2_C"/>
</dbReference>
<evidence type="ECO:0000259" key="1">
    <source>
        <dbReference type="Pfam" id="PF01050"/>
    </source>
</evidence>
<sequence>MVSMLKKPWGYEELLEYNKNYSLKKLFMKADNCCSLQYHNFKHETIYVLSGKLKIITKLSKIDNSIIENILAEGNYMVIEPGLVHRMCGITDCIYLEASTSQLDDVVRLEDDYGRV</sequence>
<organism evidence="2 3">
    <name type="scientific">bacterium (Candidatus Gribaldobacteria) CG_4_10_14_0_8_um_filter_33_9</name>
    <dbReference type="NCBI Taxonomy" id="2014266"/>
    <lineage>
        <taxon>Bacteria</taxon>
        <taxon>Candidatus Gribaldobacteria</taxon>
    </lineage>
</organism>
<gene>
    <name evidence="2" type="ORF">COY61_00975</name>
</gene>
<dbReference type="AlphaFoldDB" id="A0A2M7RND5"/>
<name>A0A2M7RND5_9BACT</name>
<protein>
    <submittedName>
        <fullName evidence="2">Cupin</fullName>
    </submittedName>
</protein>
<evidence type="ECO:0000313" key="2">
    <source>
        <dbReference type="EMBL" id="PIZ00985.1"/>
    </source>
</evidence>
<evidence type="ECO:0000313" key="3">
    <source>
        <dbReference type="Proteomes" id="UP000229371"/>
    </source>
</evidence>